<sequence>MGVLPALKGSKFTRDILPSLPPLNRRAVWLEPELQYDGREPPKAWLARLRQLKQIHGYSEKEALKIAGKCLKGDAELWFRLQQPHSFSSLRAGLHTRFASRPVTSVVKPAENVFLSDAQTSLSPKCINFSSLLVNEGRPPSKLSNIERSGSVMSGCRSKPSTGWKSTSRCLTPTKFSNEERPVGPQSVSAPKLVISIEPEGHLKEEDDSSTSKSTKMPSALSDMKICNNSKEASSVPKKVKQAVKKSSSSTKYGSSDPKKKENDQALMSAERNEKQSLAVAASKKGHTKCTKCWKERDFDDCSESSEENLGSNVLQDQLVDKTSKSMEITGDNFWKKNKDAFPFSSTK</sequence>
<evidence type="ECO:0000313" key="3">
    <source>
        <dbReference type="Proteomes" id="UP001605036"/>
    </source>
</evidence>
<dbReference type="AlphaFoldDB" id="A0ABD1YHH4"/>
<feature type="compositionally biased region" description="Polar residues" evidence="1">
    <location>
        <begin position="159"/>
        <end position="176"/>
    </location>
</feature>
<protein>
    <submittedName>
        <fullName evidence="2">Uncharacterized protein</fullName>
    </submittedName>
</protein>
<evidence type="ECO:0000313" key="2">
    <source>
        <dbReference type="EMBL" id="KAL2628942.1"/>
    </source>
</evidence>
<organism evidence="2 3">
    <name type="scientific">Riccia fluitans</name>
    <dbReference type="NCBI Taxonomy" id="41844"/>
    <lineage>
        <taxon>Eukaryota</taxon>
        <taxon>Viridiplantae</taxon>
        <taxon>Streptophyta</taxon>
        <taxon>Embryophyta</taxon>
        <taxon>Marchantiophyta</taxon>
        <taxon>Marchantiopsida</taxon>
        <taxon>Marchantiidae</taxon>
        <taxon>Marchantiales</taxon>
        <taxon>Ricciaceae</taxon>
        <taxon>Riccia</taxon>
    </lineage>
</organism>
<feature type="compositionally biased region" description="Low complexity" evidence="1">
    <location>
        <begin position="245"/>
        <end position="256"/>
    </location>
</feature>
<gene>
    <name evidence="2" type="ORF">R1flu_013628</name>
</gene>
<dbReference type="Proteomes" id="UP001605036">
    <property type="component" value="Unassembled WGS sequence"/>
</dbReference>
<keyword evidence="3" id="KW-1185">Reference proteome</keyword>
<evidence type="ECO:0000256" key="1">
    <source>
        <dbReference type="SAM" id="MobiDB-lite"/>
    </source>
</evidence>
<name>A0ABD1YHH4_9MARC</name>
<feature type="compositionally biased region" description="Polar residues" evidence="1">
    <location>
        <begin position="143"/>
        <end position="152"/>
    </location>
</feature>
<reference evidence="2 3" key="1">
    <citation type="submission" date="2024-09" db="EMBL/GenBank/DDBJ databases">
        <title>Chromosome-scale assembly of Riccia fluitans.</title>
        <authorList>
            <person name="Paukszto L."/>
            <person name="Sawicki J."/>
            <person name="Karawczyk K."/>
            <person name="Piernik-Szablinska J."/>
            <person name="Szczecinska M."/>
            <person name="Mazdziarz M."/>
        </authorList>
    </citation>
    <scope>NUCLEOTIDE SEQUENCE [LARGE SCALE GENOMIC DNA]</scope>
    <source>
        <strain evidence="2">Rf_01</strain>
        <tissue evidence="2">Aerial parts of the thallus</tissue>
    </source>
</reference>
<accession>A0ABD1YHH4</accession>
<dbReference type="EMBL" id="JBHFFA010000004">
    <property type="protein sequence ID" value="KAL2628942.1"/>
    <property type="molecule type" value="Genomic_DNA"/>
</dbReference>
<feature type="region of interest" description="Disordered" evidence="1">
    <location>
        <begin position="143"/>
        <end position="288"/>
    </location>
</feature>
<proteinExistence type="predicted"/>
<comment type="caution">
    <text evidence="2">The sequence shown here is derived from an EMBL/GenBank/DDBJ whole genome shotgun (WGS) entry which is preliminary data.</text>
</comment>